<evidence type="ECO:0000313" key="2">
    <source>
        <dbReference type="EMBL" id="JAD49271.1"/>
    </source>
</evidence>
<proteinExistence type="predicted"/>
<reference evidence="2" key="2">
    <citation type="journal article" date="2015" name="Data Brief">
        <title>Shoot transcriptome of the giant reed, Arundo donax.</title>
        <authorList>
            <person name="Barrero R.A."/>
            <person name="Guerrero F.D."/>
            <person name="Moolhuijzen P."/>
            <person name="Goolsby J.A."/>
            <person name="Tidwell J."/>
            <person name="Bellgard S.E."/>
            <person name="Bellgard M.I."/>
        </authorList>
    </citation>
    <scope>NUCLEOTIDE SEQUENCE</scope>
    <source>
        <tissue evidence="2">Shoot tissue taken approximately 20 cm above the soil surface</tissue>
    </source>
</reference>
<dbReference type="AlphaFoldDB" id="A0A0A9ADR9"/>
<sequence>MRMPIYRGKMEGSGSAAPPKFAAGDGTRHSCTHAAG</sequence>
<name>A0A0A9ADR9_ARUDO</name>
<accession>A0A0A9ADR9</accession>
<protein>
    <submittedName>
        <fullName evidence="2">Uncharacterized protein</fullName>
    </submittedName>
</protein>
<evidence type="ECO:0000256" key="1">
    <source>
        <dbReference type="SAM" id="MobiDB-lite"/>
    </source>
</evidence>
<feature type="region of interest" description="Disordered" evidence="1">
    <location>
        <begin position="1"/>
        <end position="36"/>
    </location>
</feature>
<organism evidence="2">
    <name type="scientific">Arundo donax</name>
    <name type="common">Giant reed</name>
    <name type="synonym">Donax arundinaceus</name>
    <dbReference type="NCBI Taxonomy" id="35708"/>
    <lineage>
        <taxon>Eukaryota</taxon>
        <taxon>Viridiplantae</taxon>
        <taxon>Streptophyta</taxon>
        <taxon>Embryophyta</taxon>
        <taxon>Tracheophyta</taxon>
        <taxon>Spermatophyta</taxon>
        <taxon>Magnoliopsida</taxon>
        <taxon>Liliopsida</taxon>
        <taxon>Poales</taxon>
        <taxon>Poaceae</taxon>
        <taxon>PACMAD clade</taxon>
        <taxon>Arundinoideae</taxon>
        <taxon>Arundineae</taxon>
        <taxon>Arundo</taxon>
    </lineage>
</organism>
<dbReference type="EMBL" id="GBRH01248624">
    <property type="protein sequence ID" value="JAD49271.1"/>
    <property type="molecule type" value="Transcribed_RNA"/>
</dbReference>
<reference evidence="2" key="1">
    <citation type="submission" date="2014-09" db="EMBL/GenBank/DDBJ databases">
        <authorList>
            <person name="Magalhaes I.L.F."/>
            <person name="Oliveira U."/>
            <person name="Santos F.R."/>
            <person name="Vidigal T.H.D.A."/>
            <person name="Brescovit A.D."/>
            <person name="Santos A.J."/>
        </authorList>
    </citation>
    <scope>NUCLEOTIDE SEQUENCE</scope>
    <source>
        <tissue evidence="2">Shoot tissue taken approximately 20 cm above the soil surface</tissue>
    </source>
</reference>